<keyword evidence="6" id="KW-0378">Hydrolase</keyword>
<evidence type="ECO:0000256" key="1">
    <source>
        <dbReference type="ARBA" id="ARBA00006594"/>
    </source>
</evidence>
<keyword evidence="3" id="KW-0808">Transferase</keyword>
<sequence length="453" mass="53727">MKYDIIYIDPPYNTEATFGDGNNFSSKISAKKFIYRDKFSRNGWLNLLNERLKLAKNLLKDDGIIFVSIDDNEQAYLKVLMDEIFGEENFVENLIWQKKNEGSASDSKNFKKLHEYILVYARKVEKTKINQFDADLNNSYYNLVDEFFEKRGKFKKKQLDFSSLTYSKDLDYVIEYQEKFYYPGSSKEKWEKRQLGYATIKDWRWRWSKEKVEWGIKEGFLVFENGKVYSKQYQFVDNKNQEIERKHKYSSLISDYFDSEELLLEHDSLILDFHGTLGTSELKRIFNSEKPFQHPKPVELIKFLINLHPNKDAKILDFFAGSGTTGQAVLEQNREDGGNRSYVLVTNNENQIGENITFERLYRINFGQKSPKNLDENREIDWTKDNKPFNSNLNTYRINYYDVSVFENDKVLTELFKKYEKMLNDFNVYSENSFSNNETQIIQALKSLKPQSN</sequence>
<dbReference type="PROSITE" id="PS00092">
    <property type="entry name" value="N6_MTASE"/>
    <property type="match status" value="1"/>
</dbReference>
<name>A0ABN5DS67_9BACT</name>
<proteinExistence type="inferred from homology"/>
<accession>A0ABN5DS67</accession>
<dbReference type="PIRSF" id="PIRSF015855">
    <property type="entry name" value="TypeIII_Mtase_mKpnI"/>
    <property type="match status" value="1"/>
</dbReference>
<dbReference type="EMBL" id="CP024161">
    <property type="protein sequence ID" value="ATP59904.1"/>
    <property type="molecule type" value="Genomic_DNA"/>
</dbReference>
<dbReference type="GO" id="GO:0004519">
    <property type="term" value="F:endonuclease activity"/>
    <property type="evidence" value="ECO:0007669"/>
    <property type="project" value="UniProtKB-KW"/>
</dbReference>
<dbReference type="SUPFAM" id="SSF53335">
    <property type="entry name" value="S-adenosyl-L-methionine-dependent methyltransferases"/>
    <property type="match status" value="1"/>
</dbReference>
<evidence type="ECO:0000259" key="5">
    <source>
        <dbReference type="Pfam" id="PF01555"/>
    </source>
</evidence>
<evidence type="ECO:0000313" key="6">
    <source>
        <dbReference type="EMBL" id="ATP59904.1"/>
    </source>
</evidence>
<dbReference type="Proteomes" id="UP000224629">
    <property type="component" value="Chromosome"/>
</dbReference>
<dbReference type="RefSeq" id="WP_099452112.1">
    <property type="nucleotide sequence ID" value="NZ_CP024161.1"/>
</dbReference>
<dbReference type="Gene3D" id="3.40.50.150">
    <property type="entry name" value="Vaccinia Virus protein VP39"/>
    <property type="match status" value="1"/>
</dbReference>
<dbReference type="Pfam" id="PF01555">
    <property type="entry name" value="N6_N4_Mtase"/>
    <property type="match status" value="1"/>
</dbReference>
<dbReference type="InterPro" id="IPR002295">
    <property type="entry name" value="N4/N6-MTase_EcoPI_Mod-like"/>
</dbReference>
<comment type="similarity">
    <text evidence="1">Belongs to the N(4)/N(6)-methyltransferase family.</text>
</comment>
<evidence type="ECO:0000256" key="4">
    <source>
        <dbReference type="ARBA" id="ARBA00022691"/>
    </source>
</evidence>
<gene>
    <name evidence="6" type="ORF">CSW10_03135</name>
</gene>
<dbReference type="InterPro" id="IPR002941">
    <property type="entry name" value="DNA_methylase_N4/N6"/>
</dbReference>
<dbReference type="PRINTS" id="PR00506">
    <property type="entry name" value="D21N6MTFRASE"/>
</dbReference>
<keyword evidence="4" id="KW-0949">S-adenosyl-L-methionine</keyword>
<feature type="domain" description="DNA methylase N-4/N-6" evidence="5">
    <location>
        <begin position="4"/>
        <end position="335"/>
    </location>
</feature>
<keyword evidence="6" id="KW-0255">Endonuclease</keyword>
<evidence type="ECO:0000313" key="7">
    <source>
        <dbReference type="Proteomes" id="UP000224629"/>
    </source>
</evidence>
<keyword evidence="2" id="KW-0489">Methyltransferase</keyword>
<evidence type="ECO:0000256" key="2">
    <source>
        <dbReference type="ARBA" id="ARBA00022603"/>
    </source>
</evidence>
<keyword evidence="6" id="KW-0540">Nuclease</keyword>
<evidence type="ECO:0000256" key="3">
    <source>
        <dbReference type="ARBA" id="ARBA00022679"/>
    </source>
</evidence>
<dbReference type="InterPro" id="IPR029063">
    <property type="entry name" value="SAM-dependent_MTases_sf"/>
</dbReference>
<keyword evidence="7" id="KW-1185">Reference proteome</keyword>
<organism evidence="6 7">
    <name type="scientific">Mesomycoplasma dispar</name>
    <dbReference type="NCBI Taxonomy" id="86660"/>
    <lineage>
        <taxon>Bacteria</taxon>
        <taxon>Bacillati</taxon>
        <taxon>Mycoplasmatota</taxon>
        <taxon>Mycoplasmoidales</taxon>
        <taxon>Metamycoplasmataceae</taxon>
        <taxon>Mesomycoplasma</taxon>
    </lineage>
</organism>
<dbReference type="InterPro" id="IPR002052">
    <property type="entry name" value="DNA_methylase_N6_adenine_CS"/>
</dbReference>
<protein>
    <submittedName>
        <fullName evidence="6">Restriction endonuclease subunit M</fullName>
    </submittedName>
</protein>
<reference evidence="6" key="1">
    <citation type="submission" date="2017-10" db="EMBL/GenBank/DDBJ databases">
        <title>Genome-wide analysis of the first isolated strain mycoplasma dispar GS01.</title>
        <authorList>
            <person name="Hao H."/>
            <person name="Chen S."/>
            <person name="Zhao P."/>
            <person name="Chu Y."/>
            <person name="Liu Y."/>
        </authorList>
    </citation>
    <scope>NUCLEOTIDE SEQUENCE [LARGE SCALE GENOMIC DNA]</scope>
    <source>
        <strain evidence="6">GS01</strain>
    </source>
</reference>